<dbReference type="EMBL" id="JAQLWV010000042">
    <property type="protein sequence ID" value="MDB7935343.1"/>
    <property type="molecule type" value="Genomic_DNA"/>
</dbReference>
<dbReference type="EMBL" id="WKPO01000025">
    <property type="protein sequence ID" value="MSB50085.1"/>
    <property type="molecule type" value="Genomic_DNA"/>
</dbReference>
<gene>
    <name evidence="3" type="ORF">GKE90_15495</name>
    <name evidence="2" type="ORF">PNE06_19845</name>
</gene>
<proteinExistence type="predicted"/>
<accession>A0A6I2RH61</accession>
<comment type="caution">
    <text evidence="3">The sequence shown here is derived from an EMBL/GenBank/DDBJ whole genome shotgun (WGS) entry which is preliminary data.</text>
</comment>
<evidence type="ECO:0000313" key="3">
    <source>
        <dbReference type="EMBL" id="MSB50085.1"/>
    </source>
</evidence>
<name>A0A6I2RH61_FLAPL</name>
<dbReference type="RefSeq" id="WP_154250203.1">
    <property type="nucleotide sequence ID" value="NZ_CP095094.1"/>
</dbReference>
<organism evidence="3 4">
    <name type="scientific">Flavonifractor plautii</name>
    <name type="common">Fusobacterium plautii</name>
    <dbReference type="NCBI Taxonomy" id="292800"/>
    <lineage>
        <taxon>Bacteria</taxon>
        <taxon>Bacillati</taxon>
        <taxon>Bacillota</taxon>
        <taxon>Clostridia</taxon>
        <taxon>Eubacteriales</taxon>
        <taxon>Oscillospiraceae</taxon>
        <taxon>Flavonifractor</taxon>
    </lineage>
</organism>
<reference evidence="3 4" key="1">
    <citation type="journal article" date="2019" name="Nat. Med.">
        <title>A library of human gut bacterial isolates paired with longitudinal multiomics data enables mechanistic microbiome research.</title>
        <authorList>
            <person name="Poyet M."/>
            <person name="Groussin M."/>
            <person name="Gibbons S.M."/>
            <person name="Avila-Pacheco J."/>
            <person name="Jiang X."/>
            <person name="Kearney S.M."/>
            <person name="Perrotta A.R."/>
            <person name="Berdy B."/>
            <person name="Zhao S."/>
            <person name="Lieberman T.D."/>
            <person name="Swanson P.K."/>
            <person name="Smith M."/>
            <person name="Roesemann S."/>
            <person name="Alexander J.E."/>
            <person name="Rich S.A."/>
            <person name="Livny J."/>
            <person name="Vlamakis H."/>
            <person name="Clish C."/>
            <person name="Bullock K."/>
            <person name="Deik A."/>
            <person name="Scott J."/>
            <person name="Pierce K.A."/>
            <person name="Xavier R.J."/>
            <person name="Alm E.J."/>
        </authorList>
    </citation>
    <scope>NUCLEOTIDE SEQUENCE [LARGE SCALE GENOMIC DNA]</scope>
    <source>
        <strain evidence="3 4">BIOML-A5</strain>
    </source>
</reference>
<sequence>MLKHKRVFLPLCLVLVFALLSISAFAVASSNPTPDPDPDAFYITEDTTYGDVLEHFYPDEYASLTSDVKAVYDSQYILGKNDDHTFTSTMTATDGPDDPYSAWLETSITGVCSDPTSKAKGPDILVTLVAKAESSSEGELRAQSFLKATSPCPKMTTLIVVYDEIHKVEKTFYDFDDNTSSLEIDETVEDLESGKEYSVTCSATVTFPAGYVPPIANRSWVNYVTVK</sequence>
<keyword evidence="1" id="KW-0732">Signal</keyword>
<dbReference type="Proteomes" id="UP000429811">
    <property type="component" value="Unassembled WGS sequence"/>
</dbReference>
<evidence type="ECO:0008006" key="5">
    <source>
        <dbReference type="Google" id="ProtNLM"/>
    </source>
</evidence>
<reference evidence="2" key="2">
    <citation type="submission" date="2023-01" db="EMBL/GenBank/DDBJ databases">
        <title>Human gut microbiome strain richness.</title>
        <authorList>
            <person name="Chen-Liaw A."/>
        </authorList>
    </citation>
    <scope>NUCLEOTIDE SEQUENCE</scope>
    <source>
        <strain evidence="2">1001287st1_F4_1001285I_161205</strain>
    </source>
</reference>
<protein>
    <recommendedName>
        <fullName evidence="5">Ig-like domain-containing protein</fullName>
    </recommendedName>
</protein>
<evidence type="ECO:0000313" key="2">
    <source>
        <dbReference type="EMBL" id="MDB7935343.1"/>
    </source>
</evidence>
<feature type="signal peptide" evidence="1">
    <location>
        <begin position="1"/>
        <end position="26"/>
    </location>
</feature>
<evidence type="ECO:0000313" key="4">
    <source>
        <dbReference type="Proteomes" id="UP000429811"/>
    </source>
</evidence>
<dbReference type="AlphaFoldDB" id="A0A6I2RH61"/>
<evidence type="ECO:0000256" key="1">
    <source>
        <dbReference type="SAM" id="SignalP"/>
    </source>
</evidence>
<feature type="chain" id="PRO_5042728406" description="Ig-like domain-containing protein" evidence="1">
    <location>
        <begin position="27"/>
        <end position="227"/>
    </location>
</feature>
<dbReference type="Proteomes" id="UP001211173">
    <property type="component" value="Unassembled WGS sequence"/>
</dbReference>